<keyword evidence="18" id="KW-1185">Reference proteome</keyword>
<keyword evidence="5 16" id="KW-0812">Transmembrane</keyword>
<evidence type="ECO:0000256" key="8">
    <source>
        <dbReference type="ARBA" id="ARBA00023002"/>
    </source>
</evidence>
<comment type="subcellular location">
    <subcellularLocation>
        <location evidence="1">Cell inner membrane</location>
        <topology evidence="1">Multi-pass membrane protein</topology>
    </subcellularLocation>
</comment>
<evidence type="ECO:0000256" key="5">
    <source>
        <dbReference type="ARBA" id="ARBA00022692"/>
    </source>
</evidence>
<evidence type="ECO:0000256" key="9">
    <source>
        <dbReference type="ARBA" id="ARBA00023136"/>
    </source>
</evidence>
<evidence type="ECO:0000256" key="3">
    <source>
        <dbReference type="ARBA" id="ARBA00022475"/>
    </source>
</evidence>
<comment type="subunit">
    <text evidence="14">Interacts with DsbL.</text>
</comment>
<feature type="transmembrane region" description="Helical" evidence="16">
    <location>
        <begin position="133"/>
        <end position="151"/>
    </location>
</feature>
<protein>
    <recommendedName>
        <fullName evidence="15">Putative protein-disulfide oxidoreductase DsbI</fullName>
    </recommendedName>
</protein>
<evidence type="ECO:0000313" key="18">
    <source>
        <dbReference type="Proteomes" id="UP001219349"/>
    </source>
</evidence>
<keyword evidence="7 16" id="KW-1133">Transmembrane helix</keyword>
<evidence type="ECO:0000256" key="16">
    <source>
        <dbReference type="SAM" id="Phobius"/>
    </source>
</evidence>
<dbReference type="SUPFAM" id="SSF158442">
    <property type="entry name" value="DsbB-like"/>
    <property type="match status" value="1"/>
</dbReference>
<comment type="similarity">
    <text evidence="13">Belongs to the DsbB family. DsbI subfamily.</text>
</comment>
<dbReference type="InterPro" id="IPR003752">
    <property type="entry name" value="DiS_bond_form_DsbB/BdbC"/>
</dbReference>
<evidence type="ECO:0000256" key="12">
    <source>
        <dbReference type="ARBA" id="ARBA00037310"/>
    </source>
</evidence>
<keyword evidence="10" id="KW-1015">Disulfide bond</keyword>
<evidence type="ECO:0000256" key="4">
    <source>
        <dbReference type="ARBA" id="ARBA00022519"/>
    </source>
</evidence>
<feature type="transmembrane region" description="Helical" evidence="16">
    <location>
        <begin position="60"/>
        <end position="78"/>
    </location>
</feature>
<evidence type="ECO:0000313" key="17">
    <source>
        <dbReference type="EMBL" id="WCR07713.1"/>
    </source>
</evidence>
<name>A0ABY7SLA3_9RHOB</name>
<evidence type="ECO:0000256" key="10">
    <source>
        <dbReference type="ARBA" id="ARBA00023157"/>
    </source>
</evidence>
<reference evidence="17 18" key="1">
    <citation type="submission" date="2021-01" db="EMBL/GenBank/DDBJ databases">
        <title>Biogeographic distribution of Paracoccus.</title>
        <authorList>
            <person name="Hollensteiner J."/>
            <person name="Leineberger J."/>
            <person name="Brinkhoff T."/>
            <person name="Daniel R."/>
        </authorList>
    </citation>
    <scope>NUCLEOTIDE SEQUENCE [LARGE SCALE GENOMIC DNA]</scope>
    <source>
        <strain evidence="17 18">KCTC 22803</strain>
    </source>
</reference>
<evidence type="ECO:0000256" key="14">
    <source>
        <dbReference type="ARBA" id="ARBA00038526"/>
    </source>
</evidence>
<dbReference type="PANTHER" id="PTHR36570:SF1">
    <property type="entry name" value="PROTEIN-DISULFIDE OXIDOREDUCTASE DSBI"/>
    <property type="match status" value="1"/>
</dbReference>
<evidence type="ECO:0000256" key="7">
    <source>
        <dbReference type="ARBA" id="ARBA00022989"/>
    </source>
</evidence>
<evidence type="ECO:0000256" key="2">
    <source>
        <dbReference type="ARBA" id="ARBA00022448"/>
    </source>
</evidence>
<proteinExistence type="inferred from homology"/>
<keyword evidence="4" id="KW-0997">Cell inner membrane</keyword>
<keyword evidence="8" id="KW-0560">Oxidoreductase</keyword>
<keyword evidence="11" id="KW-0676">Redox-active center</keyword>
<dbReference type="RefSeq" id="WP_271886201.1">
    <property type="nucleotide sequence ID" value="NZ_CP067136.1"/>
</dbReference>
<dbReference type="Gene3D" id="1.20.1550.10">
    <property type="entry name" value="DsbB-like"/>
    <property type="match status" value="1"/>
</dbReference>
<dbReference type="PIRSF" id="PIRSF033913">
    <property type="entry name" value="S-S_format_DsbB"/>
    <property type="match status" value="1"/>
</dbReference>
<gene>
    <name evidence="17" type="ORF">JHX87_02430</name>
</gene>
<keyword evidence="6" id="KW-0249">Electron transport</keyword>
<dbReference type="Pfam" id="PF02600">
    <property type="entry name" value="DsbB"/>
    <property type="match status" value="1"/>
</dbReference>
<dbReference type="InterPro" id="IPR023380">
    <property type="entry name" value="DsbB-like_sf"/>
</dbReference>
<evidence type="ECO:0000256" key="15">
    <source>
        <dbReference type="ARBA" id="ARBA00039389"/>
    </source>
</evidence>
<dbReference type="InterPro" id="IPR024199">
    <property type="entry name" value="Uncharacterised_DsbB"/>
</dbReference>
<evidence type="ECO:0000256" key="1">
    <source>
        <dbReference type="ARBA" id="ARBA00004429"/>
    </source>
</evidence>
<evidence type="ECO:0000256" key="11">
    <source>
        <dbReference type="ARBA" id="ARBA00023284"/>
    </source>
</evidence>
<dbReference type="InterPro" id="IPR050183">
    <property type="entry name" value="DsbB"/>
</dbReference>
<dbReference type="PANTHER" id="PTHR36570">
    <property type="entry name" value="DISULFIDE BOND FORMATION PROTEIN B"/>
    <property type="match status" value="1"/>
</dbReference>
<sequence>MNGIQLSRLAGAGSAALLLAALGFQIIGYAPCELCVLQRWPHVVAVIIALAVVLTGRVRILAILGALAVATSMAIAIYHTGVEIGWWEGPATCSAGTISVIEMSPQQLLEKLQSAPVVRCDEVAWRFLGLSMATWNAICSALLAGIWLLAARRAR</sequence>
<dbReference type="Proteomes" id="UP001219349">
    <property type="component" value="Chromosome"/>
</dbReference>
<accession>A0ABY7SLA3</accession>
<feature type="transmembrane region" description="Helical" evidence="16">
    <location>
        <begin position="39"/>
        <end position="55"/>
    </location>
</feature>
<keyword evidence="2" id="KW-0813">Transport</keyword>
<organism evidence="17 18">
    <name type="scientific">Paracoccus fistulariae</name>
    <dbReference type="NCBI Taxonomy" id="658446"/>
    <lineage>
        <taxon>Bacteria</taxon>
        <taxon>Pseudomonadati</taxon>
        <taxon>Pseudomonadota</taxon>
        <taxon>Alphaproteobacteria</taxon>
        <taxon>Rhodobacterales</taxon>
        <taxon>Paracoccaceae</taxon>
        <taxon>Paracoccus</taxon>
    </lineage>
</organism>
<keyword evidence="3" id="KW-1003">Cell membrane</keyword>
<keyword evidence="9 16" id="KW-0472">Membrane</keyword>
<comment type="function">
    <text evidence="12">Required for disulfide bond formation in some proteins. Part of a redox system composed of DsbI and DsbL that mediates formation of an essential disulfide bond in AssT.</text>
</comment>
<dbReference type="EMBL" id="CP067136">
    <property type="protein sequence ID" value="WCR07713.1"/>
    <property type="molecule type" value="Genomic_DNA"/>
</dbReference>
<evidence type="ECO:0000256" key="13">
    <source>
        <dbReference type="ARBA" id="ARBA00038060"/>
    </source>
</evidence>
<evidence type="ECO:0000256" key="6">
    <source>
        <dbReference type="ARBA" id="ARBA00022982"/>
    </source>
</evidence>